<keyword evidence="1" id="KW-0812">Transmembrane</keyword>
<keyword evidence="1" id="KW-0472">Membrane</keyword>
<dbReference type="OrthoDB" id="282886at2"/>
<dbReference type="GeneID" id="98567066"/>
<comment type="caution">
    <text evidence="2">The sequence shown here is derived from an EMBL/GenBank/DDBJ whole genome shotgun (WGS) entry which is preliminary data.</text>
</comment>
<accession>A0A429ZUP5</accession>
<dbReference type="InterPro" id="IPR019635">
    <property type="entry name" value="DUF2500"/>
</dbReference>
<dbReference type="AlphaFoldDB" id="A0A429ZUP5"/>
<organism evidence="2 3">
    <name type="scientific">Vagococcus salmoninarum</name>
    <dbReference type="NCBI Taxonomy" id="2739"/>
    <lineage>
        <taxon>Bacteria</taxon>
        <taxon>Bacillati</taxon>
        <taxon>Bacillota</taxon>
        <taxon>Bacilli</taxon>
        <taxon>Lactobacillales</taxon>
        <taxon>Enterococcaceae</taxon>
        <taxon>Vagococcus</taxon>
    </lineage>
</organism>
<dbReference type="Proteomes" id="UP000287239">
    <property type="component" value="Unassembled WGS sequence"/>
</dbReference>
<feature type="transmembrane region" description="Helical" evidence="1">
    <location>
        <begin position="6"/>
        <end position="26"/>
    </location>
</feature>
<proteinExistence type="predicted"/>
<dbReference type="EMBL" id="NGJU01000002">
    <property type="protein sequence ID" value="RST97405.1"/>
    <property type="molecule type" value="Genomic_DNA"/>
</dbReference>
<evidence type="ECO:0000256" key="1">
    <source>
        <dbReference type="SAM" id="Phobius"/>
    </source>
</evidence>
<keyword evidence="3" id="KW-1185">Reference proteome</keyword>
<dbReference type="RefSeq" id="WP_126778151.1">
    <property type="nucleotide sequence ID" value="NZ_CAUQJP010000110.1"/>
</dbReference>
<name>A0A429ZUP5_9ENTE</name>
<reference evidence="2 3" key="1">
    <citation type="submission" date="2017-05" db="EMBL/GenBank/DDBJ databases">
        <title>Vagococcus spp. assemblies.</title>
        <authorList>
            <person name="Gulvik C.A."/>
        </authorList>
    </citation>
    <scope>NUCLEOTIDE SEQUENCE [LARGE SCALE GENOMIC DNA]</scope>
    <source>
        <strain evidence="2 3">NCFB 2777</strain>
    </source>
</reference>
<keyword evidence="1" id="KW-1133">Transmembrane helix</keyword>
<evidence type="ECO:0000313" key="3">
    <source>
        <dbReference type="Proteomes" id="UP000287239"/>
    </source>
</evidence>
<gene>
    <name evidence="2" type="ORF">CBF35_01685</name>
</gene>
<sequence>MFFDIFYLIPIVIFTLIAGVIIFKIISGISTWVTNNNSEKITTSGRIVAKRTNVDHSSDMNTNSSHSTTTYYITFELQSGHRQEFQIKTKDYALLAEQDLGTLTYQGTRFLSFDRGF</sequence>
<dbReference type="Pfam" id="PF10694">
    <property type="entry name" value="DUF2500"/>
    <property type="match status" value="1"/>
</dbReference>
<evidence type="ECO:0000313" key="2">
    <source>
        <dbReference type="EMBL" id="RST97405.1"/>
    </source>
</evidence>
<dbReference type="Gene3D" id="2.40.50.660">
    <property type="match status" value="1"/>
</dbReference>
<evidence type="ECO:0008006" key="4">
    <source>
        <dbReference type="Google" id="ProtNLM"/>
    </source>
</evidence>
<protein>
    <recommendedName>
        <fullName evidence="4">DUF2500 domain-containing protein</fullName>
    </recommendedName>
</protein>